<gene>
    <name evidence="2" type="ORF">G163CM_06370</name>
</gene>
<feature type="domain" description="NTF2 fold" evidence="1">
    <location>
        <begin position="47"/>
        <end position="110"/>
    </location>
</feature>
<evidence type="ECO:0000313" key="2">
    <source>
        <dbReference type="EMBL" id="UGS39952.1"/>
    </source>
</evidence>
<dbReference type="EMBL" id="CP087880">
    <property type="protein sequence ID" value="UGS39952.1"/>
    <property type="molecule type" value="Genomic_DNA"/>
</dbReference>
<dbReference type="RefSeq" id="WP_231826904.1">
    <property type="nucleotide sequence ID" value="NZ_CP087880.1"/>
</dbReference>
<dbReference type="Pfam" id="PF15631">
    <property type="entry name" value="Imm-NTF2-2"/>
    <property type="match status" value="1"/>
</dbReference>
<protein>
    <recommendedName>
        <fullName evidence="1">NTF2 fold domain-containing protein</fullName>
    </recommendedName>
</protein>
<accession>A0ABY3S1Q4</accession>
<evidence type="ECO:0000313" key="3">
    <source>
        <dbReference type="Proteomes" id="UP001199659"/>
    </source>
</evidence>
<dbReference type="Proteomes" id="UP001199659">
    <property type="component" value="Chromosome"/>
</dbReference>
<sequence length="110" mass="12531">MEIILELKPIIFLLLSLFSHGESVECFSKSTDVSKDYLVANKELVQKLAEVYVEERYGKNNAQREKPYHISDEGKFWQVNGNIKPNTTGGVFVIKIDKLDGRVISFTHGK</sequence>
<organism evidence="2 3">
    <name type="scientific">Pseudocitrobacter corydidari</name>
    <dbReference type="NCBI Taxonomy" id="2891570"/>
    <lineage>
        <taxon>Bacteria</taxon>
        <taxon>Pseudomonadati</taxon>
        <taxon>Pseudomonadota</taxon>
        <taxon>Gammaproteobacteria</taxon>
        <taxon>Enterobacterales</taxon>
        <taxon>Enterobacteriaceae</taxon>
        <taxon>Pseudocitrobacter</taxon>
    </lineage>
</organism>
<name>A0ABY3S1Q4_9ENTR</name>
<dbReference type="InterPro" id="IPR028921">
    <property type="entry name" value="NTF2_fold_dom"/>
</dbReference>
<evidence type="ECO:0000259" key="1">
    <source>
        <dbReference type="Pfam" id="PF15631"/>
    </source>
</evidence>
<keyword evidence="3" id="KW-1185">Reference proteome</keyword>
<reference evidence="2 3" key="1">
    <citation type="journal article" date="2022" name="Int. J. Syst. Evol. Microbiol.">
        <title>Pseudocitrobacter corydidari sp. nov., isolated from the Asian emerald cockroach Corydidarum magnifica.</title>
        <authorList>
            <person name="Guzman J."/>
            <person name="Poehlein A."/>
            <person name="Glaeser S.P."/>
            <person name="Schwengers O."/>
            <person name="Blom J."/>
            <person name="Hollensteiner J."/>
            <person name="Kampfer P."/>
            <person name="Vilcinskas A."/>
        </authorList>
    </citation>
    <scope>NUCLEOTIDE SEQUENCE [LARGE SCALE GENOMIC DNA]</scope>
    <source>
        <strain evidence="2">G163CM</strain>
    </source>
</reference>
<proteinExistence type="predicted"/>